<sequence length="261" mass="30755">MSKTFEINIKKLQDPTGSKQDVKKMKFRAIFYLKQLGFNQYDISTMIDIKRPTVQSIISRVNQTGTTLTGKSTGRPSAFDDYTQRHLERTIRRDPFQTLETITGQLIMMGKNVSRSTTRKWVSKLGFRYYTPAVKPKINEEHKKNRLEWAHLHKNWSSEQWRQVIWSDESRFRVQFDGLVLFLGWDLGTSVFIDGNMNQESYIDVLSQYYIPWVLDLYKNEDKMFTFQEDNATCHTGAYAKWWKRSHSMNVNYGKMASPKS</sequence>
<dbReference type="GO" id="GO:0003677">
    <property type="term" value="F:DNA binding"/>
    <property type="evidence" value="ECO:0007669"/>
    <property type="project" value="InterPro"/>
</dbReference>
<evidence type="ECO:0000259" key="1">
    <source>
        <dbReference type="Pfam" id="PF01498"/>
    </source>
</evidence>
<name>A0A8H7RFC4_9FUNG</name>
<keyword evidence="3" id="KW-1185">Reference proteome</keyword>
<dbReference type="EMBL" id="JAEPRC010000097">
    <property type="protein sequence ID" value="KAG2209325.1"/>
    <property type="molecule type" value="Genomic_DNA"/>
</dbReference>
<accession>A0A8H7RFC4</accession>
<protein>
    <recommendedName>
        <fullName evidence="1">Transposase Tc1-like domain-containing protein</fullName>
    </recommendedName>
</protein>
<dbReference type="Proteomes" id="UP000650833">
    <property type="component" value="Unassembled WGS sequence"/>
</dbReference>
<dbReference type="InterPro" id="IPR009057">
    <property type="entry name" value="Homeodomain-like_sf"/>
</dbReference>
<dbReference type="AlphaFoldDB" id="A0A8H7RFC4"/>
<gene>
    <name evidence="2" type="ORF">INT46_000538</name>
</gene>
<dbReference type="InterPro" id="IPR002492">
    <property type="entry name" value="Transposase_Tc1-like"/>
</dbReference>
<dbReference type="GO" id="GO:0015074">
    <property type="term" value="P:DNA integration"/>
    <property type="evidence" value="ECO:0007669"/>
    <property type="project" value="InterPro"/>
</dbReference>
<evidence type="ECO:0000313" key="3">
    <source>
        <dbReference type="Proteomes" id="UP000650833"/>
    </source>
</evidence>
<reference evidence="2" key="1">
    <citation type="submission" date="2020-12" db="EMBL/GenBank/DDBJ databases">
        <title>Metabolic potential, ecology and presence of endohyphal bacteria is reflected in genomic diversity of Mucoromycotina.</title>
        <authorList>
            <person name="Muszewska A."/>
            <person name="Okrasinska A."/>
            <person name="Steczkiewicz K."/>
            <person name="Drgas O."/>
            <person name="Orlowska M."/>
            <person name="Perlinska-Lenart U."/>
            <person name="Aleksandrzak-Piekarczyk T."/>
            <person name="Szatraj K."/>
            <person name="Zielenkiewicz U."/>
            <person name="Pilsyk S."/>
            <person name="Malc E."/>
            <person name="Mieczkowski P."/>
            <person name="Kruszewska J.S."/>
            <person name="Biernat P."/>
            <person name="Pawlowska J."/>
        </authorList>
    </citation>
    <scope>NUCLEOTIDE SEQUENCE</scope>
    <source>
        <strain evidence="2">CBS 226.32</strain>
    </source>
</reference>
<organism evidence="2 3">
    <name type="scientific">Mucor plumbeus</name>
    <dbReference type="NCBI Taxonomy" id="97098"/>
    <lineage>
        <taxon>Eukaryota</taxon>
        <taxon>Fungi</taxon>
        <taxon>Fungi incertae sedis</taxon>
        <taxon>Mucoromycota</taxon>
        <taxon>Mucoromycotina</taxon>
        <taxon>Mucoromycetes</taxon>
        <taxon>Mucorales</taxon>
        <taxon>Mucorineae</taxon>
        <taxon>Mucoraceae</taxon>
        <taxon>Mucor</taxon>
    </lineage>
</organism>
<dbReference type="Gene3D" id="3.30.420.10">
    <property type="entry name" value="Ribonuclease H-like superfamily/Ribonuclease H"/>
    <property type="match status" value="1"/>
</dbReference>
<dbReference type="InterPro" id="IPR036397">
    <property type="entry name" value="RNaseH_sf"/>
</dbReference>
<dbReference type="Pfam" id="PF01498">
    <property type="entry name" value="HTH_Tnp_Tc3_2"/>
    <property type="match status" value="1"/>
</dbReference>
<comment type="caution">
    <text evidence="2">The sequence shown here is derived from an EMBL/GenBank/DDBJ whole genome shotgun (WGS) entry which is preliminary data.</text>
</comment>
<dbReference type="SUPFAM" id="SSF46689">
    <property type="entry name" value="Homeodomain-like"/>
    <property type="match status" value="1"/>
</dbReference>
<proteinExistence type="predicted"/>
<feature type="domain" description="Transposase Tc1-like" evidence="1">
    <location>
        <begin position="85"/>
        <end position="155"/>
    </location>
</feature>
<dbReference type="OrthoDB" id="2201802at2759"/>
<dbReference type="GO" id="GO:0006313">
    <property type="term" value="P:DNA transposition"/>
    <property type="evidence" value="ECO:0007669"/>
    <property type="project" value="InterPro"/>
</dbReference>
<evidence type="ECO:0000313" key="2">
    <source>
        <dbReference type="EMBL" id="KAG2209325.1"/>
    </source>
</evidence>